<proteinExistence type="predicted"/>
<keyword evidence="3" id="KW-1185">Reference proteome</keyword>
<name>A0A151GHC0_DRECN</name>
<dbReference type="GeneID" id="63716170"/>
<dbReference type="PANTHER" id="PTHR40265:SF1">
    <property type="entry name" value="GLYOXALASE-LIKE DOMAIN-CONTAINING PROTEIN"/>
    <property type="match status" value="1"/>
</dbReference>
<dbReference type="PANTHER" id="PTHR40265">
    <property type="entry name" value="BLL2707 PROTEIN"/>
    <property type="match status" value="1"/>
</dbReference>
<evidence type="ECO:0000313" key="2">
    <source>
        <dbReference type="EMBL" id="KYK56527.1"/>
    </source>
</evidence>
<comment type="caution">
    <text evidence="2">The sequence shown here is derived from an EMBL/GenBank/DDBJ whole genome shotgun (WGS) entry which is preliminary data.</text>
</comment>
<dbReference type="InterPro" id="IPR029068">
    <property type="entry name" value="Glyas_Bleomycin-R_OHBP_Dase"/>
</dbReference>
<dbReference type="Gene3D" id="3.10.180.10">
    <property type="entry name" value="2,3-Dihydroxybiphenyl 1,2-Dioxygenase, domain 1"/>
    <property type="match status" value="1"/>
</dbReference>
<organism evidence="2 3">
    <name type="scientific">Drechmeria coniospora</name>
    <name type="common">Nematophagous fungus</name>
    <name type="synonym">Meria coniospora</name>
    <dbReference type="NCBI Taxonomy" id="98403"/>
    <lineage>
        <taxon>Eukaryota</taxon>
        <taxon>Fungi</taxon>
        <taxon>Dikarya</taxon>
        <taxon>Ascomycota</taxon>
        <taxon>Pezizomycotina</taxon>
        <taxon>Sordariomycetes</taxon>
        <taxon>Hypocreomycetidae</taxon>
        <taxon>Hypocreales</taxon>
        <taxon>Ophiocordycipitaceae</taxon>
        <taxon>Drechmeria</taxon>
    </lineage>
</organism>
<dbReference type="EMBL" id="LAYC01000002">
    <property type="protein sequence ID" value="KYK56527.1"/>
    <property type="molecule type" value="Genomic_DNA"/>
</dbReference>
<dbReference type="Proteomes" id="UP000076580">
    <property type="component" value="Chromosome 02"/>
</dbReference>
<gene>
    <name evidence="2" type="ORF">DCS_03527</name>
</gene>
<reference evidence="2 3" key="1">
    <citation type="journal article" date="2016" name="Sci. Rep.">
        <title>Insights into Adaptations to a Near-Obligate Nematode Endoparasitic Lifestyle from the Finished Genome of Drechmeria coniospora.</title>
        <authorList>
            <person name="Zhang L."/>
            <person name="Zhou Z."/>
            <person name="Guo Q."/>
            <person name="Fokkens L."/>
            <person name="Miskei M."/>
            <person name="Pocsi I."/>
            <person name="Zhang W."/>
            <person name="Chen M."/>
            <person name="Wang L."/>
            <person name="Sun Y."/>
            <person name="Donzelli B.G."/>
            <person name="Gibson D.M."/>
            <person name="Nelson D.R."/>
            <person name="Luo J.G."/>
            <person name="Rep M."/>
            <person name="Liu H."/>
            <person name="Yang S."/>
            <person name="Wang J."/>
            <person name="Krasnoff S.B."/>
            <person name="Xu Y."/>
            <person name="Molnar I."/>
            <person name="Lin M."/>
        </authorList>
    </citation>
    <scope>NUCLEOTIDE SEQUENCE [LARGE SCALE GENOMIC DNA]</scope>
    <source>
        <strain evidence="2 3">ARSEF 6962</strain>
    </source>
</reference>
<dbReference type="RefSeq" id="XP_040655879.1">
    <property type="nucleotide sequence ID" value="XM_040800846.1"/>
</dbReference>
<feature type="domain" description="Glyoxalase-like" evidence="1">
    <location>
        <begin position="6"/>
        <end position="192"/>
    </location>
</feature>
<protein>
    <recommendedName>
        <fullName evidence="1">Glyoxalase-like domain-containing protein</fullName>
    </recommendedName>
</protein>
<evidence type="ECO:0000313" key="3">
    <source>
        <dbReference type="Proteomes" id="UP000076580"/>
    </source>
</evidence>
<accession>A0A151GHC0</accession>
<sequence length="264" mass="29286">MSGPTLDHIVILVSQETLERLPTRLHGLLTVAPGGVHADGLTSNKLILFEDGVYIEFVAFFANVDAERRRRHRWGRLREGAIIDWAYTLPSEGGFASIQMNVLDATTGITYDDPVAGGRTKPDGTMLRWAVAAARDRAGNETWPGRLPFWCLDRTPRHLRVPYEEEGHWTRHACGARGVSSLTLAVPNQEFATLCRVYDAMHYQTGALSWHFNVPSESTVGRHAIWLLGGGDGMSPTIKLTLLGDEAGAFELLPGLVVEMERWR</sequence>
<evidence type="ECO:0000259" key="1">
    <source>
        <dbReference type="Pfam" id="PF13468"/>
    </source>
</evidence>
<dbReference type="InParanoid" id="A0A151GHC0"/>
<dbReference type="AlphaFoldDB" id="A0A151GHC0"/>
<dbReference type="OrthoDB" id="408973at2759"/>
<dbReference type="InterPro" id="IPR025870">
    <property type="entry name" value="Glyoxalase-like_dom"/>
</dbReference>
<dbReference type="Pfam" id="PF13468">
    <property type="entry name" value="Glyoxalase_3"/>
    <property type="match status" value="1"/>
</dbReference>